<dbReference type="AlphaFoldDB" id="A0A498JPE0"/>
<dbReference type="GO" id="GO:0030378">
    <property type="term" value="F:serine racemase activity"/>
    <property type="evidence" value="ECO:0007669"/>
    <property type="project" value="TreeGrafter"/>
</dbReference>
<organism evidence="5 6">
    <name type="scientific">Malus domestica</name>
    <name type="common">Apple</name>
    <name type="synonym">Pyrus malus</name>
    <dbReference type="NCBI Taxonomy" id="3750"/>
    <lineage>
        <taxon>Eukaryota</taxon>
        <taxon>Viridiplantae</taxon>
        <taxon>Streptophyta</taxon>
        <taxon>Embryophyta</taxon>
        <taxon>Tracheophyta</taxon>
        <taxon>Spermatophyta</taxon>
        <taxon>Magnoliopsida</taxon>
        <taxon>eudicotyledons</taxon>
        <taxon>Gunneridae</taxon>
        <taxon>Pentapetalae</taxon>
        <taxon>rosids</taxon>
        <taxon>fabids</taxon>
        <taxon>Rosales</taxon>
        <taxon>Rosaceae</taxon>
        <taxon>Amygdaloideae</taxon>
        <taxon>Maleae</taxon>
        <taxon>Malus</taxon>
    </lineage>
</organism>
<dbReference type="GO" id="GO:0070179">
    <property type="term" value="P:D-serine biosynthetic process"/>
    <property type="evidence" value="ECO:0007669"/>
    <property type="project" value="TreeGrafter"/>
</dbReference>
<evidence type="ECO:0000259" key="4">
    <source>
        <dbReference type="Pfam" id="PF00291"/>
    </source>
</evidence>
<dbReference type="GO" id="GO:0018114">
    <property type="term" value="F:threonine racemase activity"/>
    <property type="evidence" value="ECO:0007669"/>
    <property type="project" value="TreeGrafter"/>
</dbReference>
<feature type="domain" description="Tryptophan synthase beta chain-like PALP" evidence="4">
    <location>
        <begin position="78"/>
        <end position="177"/>
    </location>
</feature>
<dbReference type="InterPro" id="IPR001926">
    <property type="entry name" value="TrpB-like_PALP"/>
</dbReference>
<dbReference type="InterPro" id="IPR036052">
    <property type="entry name" value="TrpB-like_PALP_sf"/>
</dbReference>
<keyword evidence="6" id="KW-1185">Reference proteome</keyword>
<dbReference type="SUPFAM" id="SSF53686">
    <property type="entry name" value="Tryptophan synthase beta subunit-like PLP-dependent enzymes"/>
    <property type="match status" value="1"/>
</dbReference>
<dbReference type="GO" id="GO:0008721">
    <property type="term" value="F:D-serine ammonia-lyase activity"/>
    <property type="evidence" value="ECO:0007669"/>
    <property type="project" value="TreeGrafter"/>
</dbReference>
<dbReference type="STRING" id="3750.A0A498JPE0"/>
<comment type="similarity">
    <text evidence="2">Belongs to the serine/threonine dehydratase family.</text>
</comment>
<dbReference type="GO" id="GO:0000287">
    <property type="term" value="F:magnesium ion binding"/>
    <property type="evidence" value="ECO:0007669"/>
    <property type="project" value="TreeGrafter"/>
</dbReference>
<comment type="caution">
    <text evidence="5">The sequence shown here is derived from an EMBL/GenBank/DDBJ whole genome shotgun (WGS) entry which is preliminary data.</text>
</comment>
<dbReference type="EMBL" id="RDQH01000332">
    <property type="protein sequence ID" value="RXH95462.1"/>
    <property type="molecule type" value="Genomic_DNA"/>
</dbReference>
<evidence type="ECO:0000256" key="1">
    <source>
        <dbReference type="ARBA" id="ARBA00001933"/>
    </source>
</evidence>
<dbReference type="Pfam" id="PF00291">
    <property type="entry name" value="PALP"/>
    <property type="match status" value="1"/>
</dbReference>
<dbReference type="PANTHER" id="PTHR43050">
    <property type="entry name" value="SERINE / THREONINE RACEMASE FAMILY MEMBER"/>
    <property type="match status" value="1"/>
</dbReference>
<accession>A0A498JPE0</accession>
<reference evidence="5 6" key="1">
    <citation type="submission" date="2018-10" db="EMBL/GenBank/DDBJ databases">
        <title>A high-quality apple genome assembly.</title>
        <authorList>
            <person name="Hu J."/>
        </authorList>
    </citation>
    <scope>NUCLEOTIDE SEQUENCE [LARGE SCALE GENOMIC DNA]</scope>
    <source>
        <strain evidence="6">cv. HFTH1</strain>
        <tissue evidence="5">Young leaf</tissue>
    </source>
</reference>
<dbReference type="PANTHER" id="PTHR43050:SF1">
    <property type="entry name" value="SERINE RACEMASE"/>
    <property type="match status" value="1"/>
</dbReference>
<protein>
    <recommendedName>
        <fullName evidence="4">Tryptophan synthase beta chain-like PALP domain-containing protein</fullName>
    </recommendedName>
</protein>
<name>A0A498JPE0_MALDO</name>
<dbReference type="Gene3D" id="3.40.50.1100">
    <property type="match status" value="2"/>
</dbReference>
<gene>
    <name evidence="5" type="ORF">DVH24_007962</name>
</gene>
<dbReference type="GO" id="GO:0030170">
    <property type="term" value="F:pyridoxal phosphate binding"/>
    <property type="evidence" value="ECO:0007669"/>
    <property type="project" value="TreeGrafter"/>
</dbReference>
<evidence type="ECO:0000313" key="6">
    <source>
        <dbReference type="Proteomes" id="UP000290289"/>
    </source>
</evidence>
<dbReference type="GO" id="GO:0005524">
    <property type="term" value="F:ATP binding"/>
    <property type="evidence" value="ECO:0007669"/>
    <property type="project" value="TreeGrafter"/>
</dbReference>
<evidence type="ECO:0000256" key="3">
    <source>
        <dbReference type="ARBA" id="ARBA00022898"/>
    </source>
</evidence>
<evidence type="ECO:0000313" key="5">
    <source>
        <dbReference type="EMBL" id="RXH95462.1"/>
    </source>
</evidence>
<keyword evidence="3" id="KW-0663">Pyridoxal phosphate</keyword>
<dbReference type="GO" id="GO:0003941">
    <property type="term" value="F:L-serine ammonia-lyase activity"/>
    <property type="evidence" value="ECO:0007669"/>
    <property type="project" value="TreeGrafter"/>
</dbReference>
<comment type="cofactor">
    <cofactor evidence="1">
        <name>pyridoxal 5'-phosphate</name>
        <dbReference type="ChEBI" id="CHEBI:597326"/>
    </cofactor>
</comment>
<sequence>MPETKYAADISSIREAQAHIEPFMHKTRVLTSESLNALSGRRLFLNVNVYKRGNLCAYLYSGAFKFRGACNAVFSLDAAALSLAAKLQGIPAYVVIPKNAPKCKVENVIRYGGQIIWSEATMPSRESTAAKVLQETGALLLHPHNDRRIIRGQGTISLELLEQQVPQLDAIIVPISGWFSYM</sequence>
<evidence type="ECO:0000256" key="2">
    <source>
        <dbReference type="ARBA" id="ARBA00010869"/>
    </source>
</evidence>
<proteinExistence type="inferred from homology"/>
<dbReference type="Proteomes" id="UP000290289">
    <property type="component" value="Chromosome 6"/>
</dbReference>